<dbReference type="InterPro" id="IPR050108">
    <property type="entry name" value="CDK"/>
</dbReference>
<dbReference type="PANTHER" id="PTHR24056">
    <property type="entry name" value="CELL DIVISION PROTEIN KINASE"/>
    <property type="match status" value="1"/>
</dbReference>
<evidence type="ECO:0000313" key="2">
    <source>
        <dbReference type="Proteomes" id="UP001497444"/>
    </source>
</evidence>
<protein>
    <submittedName>
        <fullName evidence="1">Uncharacterized protein</fullName>
    </submittedName>
</protein>
<reference evidence="1" key="1">
    <citation type="submission" date="2024-02" db="EMBL/GenBank/DDBJ databases">
        <authorList>
            <consortium name="ELIXIR-Norway"/>
            <consortium name="Elixir Norway"/>
        </authorList>
    </citation>
    <scope>NUCLEOTIDE SEQUENCE</scope>
</reference>
<name>A0ABP0X9D3_9BRYO</name>
<dbReference type="InterPro" id="IPR008271">
    <property type="entry name" value="Ser/Thr_kinase_AS"/>
</dbReference>
<accession>A0ABP0X9D3</accession>
<dbReference type="SMART" id="SM00220">
    <property type="entry name" value="S_TKc"/>
    <property type="match status" value="1"/>
</dbReference>
<dbReference type="Pfam" id="PF00069">
    <property type="entry name" value="Pkinase"/>
    <property type="match status" value="1"/>
</dbReference>
<dbReference type="PROSITE" id="PS00108">
    <property type="entry name" value="PROTEIN_KINASE_ST"/>
    <property type="match status" value="1"/>
</dbReference>
<dbReference type="InterPro" id="IPR000719">
    <property type="entry name" value="Prot_kinase_dom"/>
</dbReference>
<sequence>MENYEKLEKVGEGTYGKVYKARHKKTGRLVALKKTRLDMEEEGVPSTALREVSLLQMLSQSIYVVRLLCVEHIDKKGKPLLYLVFEYLDTDLKKYIDSHGRGNKNPLPTSIIKSFMYQLCKGVAHCHSHGVMHRDLKPQNLLVDREKGLLKIADLGLGRAFTVPLKSYTHEIVTLWYRAPEVLLGASHYSTPVDIWSVGCIFAELSRKSPLFPGDSELQQLLHIFRLLGTPTEEVWPGVSTLRDWHDYPHWQPQNISRVVPDLDPQGVNLLSSMLQINPAKRISAKAALQHAFFDDLDKSQF</sequence>
<proteinExistence type="predicted"/>
<dbReference type="PROSITE" id="PS00107">
    <property type="entry name" value="PROTEIN_KINASE_ATP"/>
    <property type="match status" value="1"/>
</dbReference>
<dbReference type="InterPro" id="IPR017441">
    <property type="entry name" value="Protein_kinase_ATP_BS"/>
</dbReference>
<gene>
    <name evidence="1" type="ORF">CSSPJE1EN1_LOCUS21214</name>
</gene>
<dbReference type="PANTHER" id="PTHR24056:SF254">
    <property type="entry name" value="CYCLIN-DEPENDENT KINASE 2"/>
    <property type="match status" value="1"/>
</dbReference>
<organism evidence="1 2">
    <name type="scientific">Sphagnum jensenii</name>
    <dbReference type="NCBI Taxonomy" id="128206"/>
    <lineage>
        <taxon>Eukaryota</taxon>
        <taxon>Viridiplantae</taxon>
        <taxon>Streptophyta</taxon>
        <taxon>Embryophyta</taxon>
        <taxon>Bryophyta</taxon>
        <taxon>Sphagnophytina</taxon>
        <taxon>Sphagnopsida</taxon>
        <taxon>Sphagnales</taxon>
        <taxon>Sphagnaceae</taxon>
        <taxon>Sphagnum</taxon>
    </lineage>
</organism>
<dbReference type="InterPro" id="IPR011009">
    <property type="entry name" value="Kinase-like_dom_sf"/>
</dbReference>
<dbReference type="SUPFAM" id="SSF56112">
    <property type="entry name" value="Protein kinase-like (PK-like)"/>
    <property type="match status" value="1"/>
</dbReference>
<dbReference type="PROSITE" id="PS50011">
    <property type="entry name" value="PROTEIN_KINASE_DOM"/>
    <property type="match status" value="1"/>
</dbReference>
<dbReference type="Gene3D" id="1.10.510.10">
    <property type="entry name" value="Transferase(Phosphotransferase) domain 1"/>
    <property type="match status" value="1"/>
</dbReference>
<dbReference type="Gene3D" id="3.30.200.20">
    <property type="entry name" value="Phosphorylase Kinase, domain 1"/>
    <property type="match status" value="1"/>
</dbReference>
<evidence type="ECO:0000313" key="1">
    <source>
        <dbReference type="EMBL" id="CAK9275736.1"/>
    </source>
</evidence>
<dbReference type="Proteomes" id="UP001497444">
    <property type="component" value="Chromosome 7"/>
</dbReference>
<dbReference type="EMBL" id="OZ020102">
    <property type="protein sequence ID" value="CAK9275736.1"/>
    <property type="molecule type" value="Genomic_DNA"/>
</dbReference>
<keyword evidence="2" id="KW-1185">Reference proteome</keyword>